<name>A0AAV2DAG2_9ROSI</name>
<evidence type="ECO:0000313" key="3">
    <source>
        <dbReference type="Proteomes" id="UP001497516"/>
    </source>
</evidence>
<keyword evidence="3" id="KW-1185">Reference proteome</keyword>
<organism evidence="2 3">
    <name type="scientific">Linum trigynum</name>
    <dbReference type="NCBI Taxonomy" id="586398"/>
    <lineage>
        <taxon>Eukaryota</taxon>
        <taxon>Viridiplantae</taxon>
        <taxon>Streptophyta</taxon>
        <taxon>Embryophyta</taxon>
        <taxon>Tracheophyta</taxon>
        <taxon>Spermatophyta</taxon>
        <taxon>Magnoliopsida</taxon>
        <taxon>eudicotyledons</taxon>
        <taxon>Gunneridae</taxon>
        <taxon>Pentapetalae</taxon>
        <taxon>rosids</taxon>
        <taxon>fabids</taxon>
        <taxon>Malpighiales</taxon>
        <taxon>Linaceae</taxon>
        <taxon>Linum</taxon>
    </lineage>
</organism>
<reference evidence="2 3" key="1">
    <citation type="submission" date="2024-04" db="EMBL/GenBank/DDBJ databases">
        <authorList>
            <person name="Fracassetti M."/>
        </authorList>
    </citation>
    <scope>NUCLEOTIDE SEQUENCE [LARGE SCALE GENOMIC DNA]</scope>
</reference>
<sequence>MVPEPIDFIPNFTSSYLTRPTSKMGFIETCALLRSSSLSWYQTFGVLLKSTTPVPLTQLSGEPPTNSYEPPKVILTP</sequence>
<protein>
    <submittedName>
        <fullName evidence="2">Uncharacterized protein</fullName>
    </submittedName>
</protein>
<evidence type="ECO:0000313" key="2">
    <source>
        <dbReference type="EMBL" id="CAL1369395.1"/>
    </source>
</evidence>
<dbReference type="Proteomes" id="UP001497516">
    <property type="component" value="Chromosome 2"/>
</dbReference>
<feature type="compositionally biased region" description="Polar residues" evidence="1">
    <location>
        <begin position="55"/>
        <end position="68"/>
    </location>
</feature>
<evidence type="ECO:0000256" key="1">
    <source>
        <dbReference type="SAM" id="MobiDB-lite"/>
    </source>
</evidence>
<accession>A0AAV2DAG2</accession>
<proteinExistence type="predicted"/>
<dbReference type="EMBL" id="OZ034815">
    <property type="protein sequence ID" value="CAL1369395.1"/>
    <property type="molecule type" value="Genomic_DNA"/>
</dbReference>
<feature type="region of interest" description="Disordered" evidence="1">
    <location>
        <begin position="55"/>
        <end position="77"/>
    </location>
</feature>
<dbReference type="AlphaFoldDB" id="A0AAV2DAG2"/>
<gene>
    <name evidence="2" type="ORF">LTRI10_LOCUS12029</name>
</gene>